<feature type="compositionally biased region" description="Basic and acidic residues" evidence="1">
    <location>
        <begin position="24"/>
        <end position="47"/>
    </location>
</feature>
<evidence type="ECO:0000313" key="2">
    <source>
        <dbReference type="EMBL" id="AKJ39767.1"/>
    </source>
</evidence>
<proteinExistence type="predicted"/>
<dbReference type="Proteomes" id="UP000035331">
    <property type="component" value="Chromosome"/>
</dbReference>
<feature type="compositionally biased region" description="Basic and acidic residues" evidence="1">
    <location>
        <begin position="7"/>
        <end position="16"/>
    </location>
</feature>
<evidence type="ECO:0000256" key="1">
    <source>
        <dbReference type="SAM" id="MobiDB-lite"/>
    </source>
</evidence>
<organism evidence="2 3">
    <name type="scientific">Methanosarcina barkeri CM1</name>
    <dbReference type="NCBI Taxonomy" id="796385"/>
    <lineage>
        <taxon>Archaea</taxon>
        <taxon>Methanobacteriati</taxon>
        <taxon>Methanobacteriota</taxon>
        <taxon>Stenosarchaea group</taxon>
        <taxon>Methanomicrobia</taxon>
        <taxon>Methanosarcinales</taxon>
        <taxon>Methanosarcinaceae</taxon>
        <taxon>Methanosarcina</taxon>
    </lineage>
</organism>
<dbReference type="AlphaFoldDB" id="A0A0G3CKX1"/>
<name>A0A0G3CKX1_METBA</name>
<reference evidence="3" key="1">
    <citation type="submission" date="2014-06" db="EMBL/GenBank/DDBJ databases">
        <title>The complete genome sequence of Methanosarcina barkeri CM1.</title>
        <authorList>
            <consortium name="Pastoral Greenhouse Gas Research Consortium"/>
            <person name="Lambie S.C."/>
            <person name="Leahy S.C."/>
            <person name="Kelly W.J."/>
            <person name="Li D."/>
            <person name="Reilly K."/>
            <person name="Attwood G.T."/>
            <person name="Altermann E."/>
        </authorList>
    </citation>
    <scope>NUCLEOTIDE SEQUENCE [LARGE SCALE GENOMIC DNA]</scope>
    <source>
        <strain evidence="3">CM1</strain>
    </source>
</reference>
<reference evidence="2 3" key="2">
    <citation type="journal article" date="2015" name="Stand. Genomic Sci.">
        <title>The complete genome sequence of the rumen methanogen Methanosarcina barkeri CM1.</title>
        <authorList>
            <person name="Lambie S.C."/>
            <person name="Kelly W.J."/>
            <person name="Leahy S.C."/>
            <person name="Li D."/>
            <person name="Reilly K."/>
            <person name="McAllister T.A."/>
            <person name="Valle E.R."/>
            <person name="Attwood G.T."/>
            <person name="Altermann E."/>
        </authorList>
    </citation>
    <scope>NUCLEOTIDE SEQUENCE [LARGE SCALE GENOMIC DNA]</scope>
    <source>
        <strain evidence="2 3">CM1</strain>
    </source>
</reference>
<evidence type="ECO:0000313" key="3">
    <source>
        <dbReference type="Proteomes" id="UP000035331"/>
    </source>
</evidence>
<gene>
    <name evidence="2" type="ORF">MCM1_2768</name>
</gene>
<feature type="region of interest" description="Disordered" evidence="1">
    <location>
        <begin position="1"/>
        <end position="47"/>
    </location>
</feature>
<dbReference type="EMBL" id="CP008746">
    <property type="protein sequence ID" value="AKJ39767.1"/>
    <property type="molecule type" value="Genomic_DNA"/>
</dbReference>
<sequence>MIPLAKYGHERRREVEAFTAQDQSEVKRSKRYRDNEERDKELEFWRS</sequence>
<protein>
    <submittedName>
        <fullName evidence="2">Uncharacterized protein</fullName>
    </submittedName>
</protein>
<accession>A0A0G3CKX1</accession>
<dbReference type="PATRIC" id="fig|796385.3.peg.3403"/>